<organism evidence="2 3">
    <name type="scientific">Tautonia sociabilis</name>
    <dbReference type="NCBI Taxonomy" id="2080755"/>
    <lineage>
        <taxon>Bacteria</taxon>
        <taxon>Pseudomonadati</taxon>
        <taxon>Planctomycetota</taxon>
        <taxon>Planctomycetia</taxon>
        <taxon>Isosphaerales</taxon>
        <taxon>Isosphaeraceae</taxon>
        <taxon>Tautonia</taxon>
    </lineage>
</organism>
<feature type="transmembrane region" description="Helical" evidence="1">
    <location>
        <begin position="83"/>
        <end position="104"/>
    </location>
</feature>
<keyword evidence="1" id="KW-0812">Transmembrane</keyword>
<evidence type="ECO:0000313" key="2">
    <source>
        <dbReference type="EMBL" id="RUL89076.1"/>
    </source>
</evidence>
<gene>
    <name evidence="2" type="ORF">TsocGM_04275</name>
</gene>
<dbReference type="Proteomes" id="UP000280296">
    <property type="component" value="Unassembled WGS sequence"/>
</dbReference>
<evidence type="ECO:0000256" key="1">
    <source>
        <dbReference type="SAM" id="Phobius"/>
    </source>
</evidence>
<reference evidence="2 3" key="1">
    <citation type="submission" date="2018-12" db="EMBL/GenBank/DDBJ databases">
        <authorList>
            <person name="Toschakov S.V."/>
        </authorList>
    </citation>
    <scope>NUCLEOTIDE SEQUENCE [LARGE SCALE GENOMIC DNA]</scope>
    <source>
        <strain evidence="2 3">GM2012</strain>
    </source>
</reference>
<dbReference type="AlphaFoldDB" id="A0A432MPR0"/>
<sequence>MTDPDRLERPRVVRVPLARRAAFGLFFASGAAALIYEVSWSRQIGLRLGQTVQAAGVVLAAYFAGLAIGSAVAARLTRAVRPLVGYGACELLVAAWAALVPTLLELSGGLMA</sequence>
<dbReference type="SUPFAM" id="SSF103473">
    <property type="entry name" value="MFS general substrate transporter"/>
    <property type="match status" value="1"/>
</dbReference>
<accession>A0A432MPR0</accession>
<protein>
    <recommendedName>
        <fullName evidence="4">Spermidine synthase</fullName>
    </recommendedName>
</protein>
<dbReference type="OrthoDB" id="5516475at2"/>
<proteinExistence type="predicted"/>
<evidence type="ECO:0008006" key="4">
    <source>
        <dbReference type="Google" id="ProtNLM"/>
    </source>
</evidence>
<dbReference type="EMBL" id="RYZH01000005">
    <property type="protein sequence ID" value="RUL89076.1"/>
    <property type="molecule type" value="Genomic_DNA"/>
</dbReference>
<comment type="caution">
    <text evidence="2">The sequence shown here is derived from an EMBL/GenBank/DDBJ whole genome shotgun (WGS) entry which is preliminary data.</text>
</comment>
<name>A0A432MPR0_9BACT</name>
<keyword evidence="1" id="KW-0472">Membrane</keyword>
<keyword evidence="3" id="KW-1185">Reference proteome</keyword>
<feature type="transmembrane region" description="Helical" evidence="1">
    <location>
        <begin position="21"/>
        <end position="40"/>
    </location>
</feature>
<dbReference type="InterPro" id="IPR036259">
    <property type="entry name" value="MFS_trans_sf"/>
</dbReference>
<dbReference type="RefSeq" id="WP_126724070.1">
    <property type="nucleotide sequence ID" value="NZ_RYZH01000005.1"/>
</dbReference>
<evidence type="ECO:0000313" key="3">
    <source>
        <dbReference type="Proteomes" id="UP000280296"/>
    </source>
</evidence>
<reference evidence="2 3" key="2">
    <citation type="submission" date="2019-01" db="EMBL/GenBank/DDBJ databases">
        <title>Tautonia sociabilis, a novel thermotolerant planctomycete of Isosphaeraceae family, isolated from a 4000 m deep subterranean habitat.</title>
        <authorList>
            <person name="Kovaleva O.L."/>
            <person name="Elcheninov A.G."/>
            <person name="Van Heerden E."/>
            <person name="Toshchakov S.V."/>
            <person name="Novikov A."/>
            <person name="Bonch-Osmolovskaya E.A."/>
            <person name="Kublanov I.V."/>
        </authorList>
    </citation>
    <scope>NUCLEOTIDE SEQUENCE [LARGE SCALE GENOMIC DNA]</scope>
    <source>
        <strain evidence="2 3">GM2012</strain>
    </source>
</reference>
<feature type="transmembrane region" description="Helical" evidence="1">
    <location>
        <begin position="52"/>
        <end position="76"/>
    </location>
</feature>
<keyword evidence="1" id="KW-1133">Transmembrane helix</keyword>